<evidence type="ECO:0000256" key="4">
    <source>
        <dbReference type="PROSITE-ProRule" id="PRU01363"/>
    </source>
</evidence>
<dbReference type="PROSITE" id="PS52004">
    <property type="entry name" value="KS3_2"/>
    <property type="match status" value="2"/>
</dbReference>
<dbReference type="InterPro" id="IPR018201">
    <property type="entry name" value="Ketoacyl_synth_AS"/>
</dbReference>
<dbReference type="InterPro" id="IPR036291">
    <property type="entry name" value="NAD(P)-bd_dom_sf"/>
</dbReference>
<dbReference type="SMART" id="SM00822">
    <property type="entry name" value="PKS_KR"/>
    <property type="match status" value="1"/>
</dbReference>
<dbReference type="Gene3D" id="3.40.50.720">
    <property type="entry name" value="NAD(P)-binding Rossmann-like Domain"/>
    <property type="match status" value="1"/>
</dbReference>
<evidence type="ECO:0000259" key="8">
    <source>
        <dbReference type="PROSITE" id="PS52019"/>
    </source>
</evidence>
<accession>A0ABV9CLI2</accession>
<dbReference type="PANTHER" id="PTHR43775">
    <property type="entry name" value="FATTY ACID SYNTHASE"/>
    <property type="match status" value="1"/>
</dbReference>
<dbReference type="RefSeq" id="WP_380844222.1">
    <property type="nucleotide sequence ID" value="NZ_JBHSFP010000020.1"/>
</dbReference>
<dbReference type="SUPFAM" id="SSF53901">
    <property type="entry name" value="Thiolase-like"/>
    <property type="match status" value="3"/>
</dbReference>
<dbReference type="CDD" id="cd08953">
    <property type="entry name" value="KR_2_SDR_x"/>
    <property type="match status" value="1"/>
</dbReference>
<dbReference type="Pfam" id="PF16197">
    <property type="entry name" value="KAsynt_C_assoc"/>
    <property type="match status" value="1"/>
</dbReference>
<evidence type="ECO:0000313" key="9">
    <source>
        <dbReference type="EMBL" id="MFC4534114.1"/>
    </source>
</evidence>
<dbReference type="InterPro" id="IPR020807">
    <property type="entry name" value="PKS_DH"/>
</dbReference>
<keyword evidence="1" id="KW-0596">Phosphopantetheine</keyword>
<dbReference type="EMBL" id="JBHSFP010000020">
    <property type="protein sequence ID" value="MFC4534114.1"/>
    <property type="molecule type" value="Genomic_DNA"/>
</dbReference>
<dbReference type="SUPFAM" id="SSF52151">
    <property type="entry name" value="FabD/lysophospholipase-like"/>
    <property type="match status" value="1"/>
</dbReference>
<dbReference type="InterPro" id="IPR049551">
    <property type="entry name" value="PKS_DH_C"/>
</dbReference>
<feature type="region of interest" description="Disordered" evidence="5">
    <location>
        <begin position="2785"/>
        <end position="2814"/>
    </location>
</feature>
<dbReference type="Pfam" id="PF00698">
    <property type="entry name" value="Acyl_transf_1"/>
    <property type="match status" value="1"/>
</dbReference>
<dbReference type="SUPFAM" id="SSF51735">
    <property type="entry name" value="NAD(P)-binding Rossmann-fold domains"/>
    <property type="match status" value="2"/>
</dbReference>
<evidence type="ECO:0000256" key="2">
    <source>
        <dbReference type="ARBA" id="ARBA00022553"/>
    </source>
</evidence>
<evidence type="ECO:0000313" key="10">
    <source>
        <dbReference type="Proteomes" id="UP001596004"/>
    </source>
</evidence>
<proteinExistence type="predicted"/>
<comment type="caution">
    <text evidence="4">Lacks conserved residue(s) required for the propagation of feature annotation.</text>
</comment>
<feature type="domain" description="Carrier" evidence="6">
    <location>
        <begin position="1756"/>
        <end position="1835"/>
    </location>
</feature>
<dbReference type="Pfam" id="PF14765">
    <property type="entry name" value="PS-DH"/>
    <property type="match status" value="1"/>
</dbReference>
<evidence type="ECO:0000259" key="7">
    <source>
        <dbReference type="PROSITE" id="PS52004"/>
    </source>
</evidence>
<dbReference type="InterPro" id="IPR036736">
    <property type="entry name" value="ACP-like_sf"/>
</dbReference>
<dbReference type="InterPro" id="IPR042104">
    <property type="entry name" value="PKS_dehydratase_sf"/>
</dbReference>
<feature type="domain" description="Carrier" evidence="6">
    <location>
        <begin position="1867"/>
        <end position="1946"/>
    </location>
</feature>
<feature type="domain" description="Ketosynthase family 3 (KS3)" evidence="7">
    <location>
        <begin position="1075"/>
        <end position="1578"/>
    </location>
</feature>
<dbReference type="CDD" id="cd00833">
    <property type="entry name" value="PKS"/>
    <property type="match status" value="1"/>
</dbReference>
<dbReference type="InterPro" id="IPR009081">
    <property type="entry name" value="PP-bd_ACP"/>
</dbReference>
<dbReference type="Gene3D" id="3.10.129.110">
    <property type="entry name" value="Polyketide synthase dehydratase"/>
    <property type="match status" value="1"/>
</dbReference>
<reference evidence="10" key="1">
    <citation type="journal article" date="2019" name="Int. J. Syst. Evol. Microbiol.">
        <title>The Global Catalogue of Microorganisms (GCM) 10K type strain sequencing project: providing services to taxonomists for standard genome sequencing and annotation.</title>
        <authorList>
            <consortium name="The Broad Institute Genomics Platform"/>
            <consortium name="The Broad Institute Genome Sequencing Center for Infectious Disease"/>
            <person name="Wu L."/>
            <person name="Ma J."/>
        </authorList>
    </citation>
    <scope>NUCLEOTIDE SEQUENCE [LARGE SCALE GENOMIC DNA]</scope>
    <source>
        <strain evidence="10">CGMCC 4.7132</strain>
    </source>
</reference>
<dbReference type="InterPro" id="IPR057326">
    <property type="entry name" value="KR_dom"/>
</dbReference>
<dbReference type="Proteomes" id="UP001596004">
    <property type="component" value="Unassembled WGS sequence"/>
</dbReference>
<dbReference type="Pfam" id="PF21089">
    <property type="entry name" value="PKS_DH_N"/>
    <property type="match status" value="1"/>
</dbReference>
<feature type="domain" description="Ketosynthase family 3 (KS3)" evidence="7">
    <location>
        <begin position="6"/>
        <end position="468"/>
    </location>
</feature>
<dbReference type="PANTHER" id="PTHR43775:SF37">
    <property type="entry name" value="SI:DKEY-61P9.11"/>
    <property type="match status" value="1"/>
</dbReference>
<keyword evidence="2" id="KW-0597">Phosphoprotein</keyword>
<dbReference type="SMART" id="SM00827">
    <property type="entry name" value="PKS_AT"/>
    <property type="match status" value="1"/>
</dbReference>
<evidence type="ECO:0000256" key="3">
    <source>
        <dbReference type="ARBA" id="ARBA00022679"/>
    </source>
</evidence>
<dbReference type="InterPro" id="IPR001227">
    <property type="entry name" value="Ac_transferase_dom_sf"/>
</dbReference>
<dbReference type="InterPro" id="IPR013968">
    <property type="entry name" value="PKS_KR"/>
</dbReference>
<dbReference type="Pfam" id="PF00109">
    <property type="entry name" value="ketoacyl-synt"/>
    <property type="match status" value="2"/>
</dbReference>
<dbReference type="PROSITE" id="PS50075">
    <property type="entry name" value="CARRIER"/>
    <property type="match status" value="2"/>
</dbReference>
<dbReference type="SMART" id="SM00825">
    <property type="entry name" value="PKS_KS"/>
    <property type="match status" value="1"/>
</dbReference>
<feature type="compositionally biased region" description="Low complexity" evidence="5">
    <location>
        <begin position="1951"/>
        <end position="1965"/>
    </location>
</feature>
<dbReference type="SUPFAM" id="SSF47336">
    <property type="entry name" value="ACP-like"/>
    <property type="match status" value="2"/>
</dbReference>
<feature type="region of interest" description="Disordered" evidence="5">
    <location>
        <begin position="1694"/>
        <end position="1759"/>
    </location>
</feature>
<dbReference type="PROSITE" id="PS00606">
    <property type="entry name" value="KS3_1"/>
    <property type="match status" value="2"/>
</dbReference>
<dbReference type="InterPro" id="IPR016035">
    <property type="entry name" value="Acyl_Trfase/lysoPLipase"/>
</dbReference>
<dbReference type="InterPro" id="IPR050091">
    <property type="entry name" value="PKS_NRPS_Biosynth_Enz"/>
</dbReference>
<keyword evidence="10" id="KW-1185">Reference proteome</keyword>
<dbReference type="InterPro" id="IPR020841">
    <property type="entry name" value="PKS_Beta-ketoAc_synthase_dom"/>
</dbReference>
<feature type="region of interest" description="C-terminal hotdog fold" evidence="4">
    <location>
        <begin position="2691"/>
        <end position="2855"/>
    </location>
</feature>
<dbReference type="Pfam" id="PF08659">
    <property type="entry name" value="KR"/>
    <property type="match status" value="1"/>
</dbReference>
<dbReference type="InterPro" id="IPR032821">
    <property type="entry name" value="PKS_assoc"/>
</dbReference>
<feature type="compositionally biased region" description="Low complexity" evidence="5">
    <location>
        <begin position="1714"/>
        <end position="1729"/>
    </location>
</feature>
<feature type="compositionally biased region" description="Basic and acidic residues" evidence="5">
    <location>
        <begin position="2793"/>
        <end position="2810"/>
    </location>
</feature>
<dbReference type="Gene3D" id="3.40.366.10">
    <property type="entry name" value="Malonyl-Coenzyme A Acyl Carrier Protein, domain 2"/>
    <property type="match status" value="1"/>
</dbReference>
<gene>
    <name evidence="9" type="ORF">ACFO60_25415</name>
</gene>
<dbReference type="SMART" id="SM00826">
    <property type="entry name" value="PKS_DH"/>
    <property type="match status" value="1"/>
</dbReference>
<evidence type="ECO:0000259" key="6">
    <source>
        <dbReference type="PROSITE" id="PS50075"/>
    </source>
</evidence>
<keyword evidence="3" id="KW-0808">Transferase</keyword>
<dbReference type="SUPFAM" id="SSF55048">
    <property type="entry name" value="Probable ACP-binding domain of malonyl-CoA ACP transacylase"/>
    <property type="match status" value="1"/>
</dbReference>
<feature type="region of interest" description="N-terminal hotdog fold" evidence="4">
    <location>
        <begin position="2547"/>
        <end position="2679"/>
    </location>
</feature>
<dbReference type="InterPro" id="IPR016039">
    <property type="entry name" value="Thiolase-like"/>
</dbReference>
<feature type="region of interest" description="Disordered" evidence="5">
    <location>
        <begin position="1951"/>
        <end position="1988"/>
    </location>
</feature>
<feature type="domain" description="PKS/mFAS DH" evidence="8">
    <location>
        <begin position="2547"/>
        <end position="2855"/>
    </location>
</feature>
<evidence type="ECO:0000256" key="5">
    <source>
        <dbReference type="SAM" id="MobiDB-lite"/>
    </source>
</evidence>
<comment type="caution">
    <text evidence="9">The sequence shown here is derived from an EMBL/GenBank/DDBJ whole genome shotgun (WGS) entry which is preliminary data.</text>
</comment>
<dbReference type="InterPro" id="IPR049552">
    <property type="entry name" value="PKS_DH_N"/>
</dbReference>
<dbReference type="InterPro" id="IPR014043">
    <property type="entry name" value="Acyl_transferase_dom"/>
</dbReference>
<dbReference type="Gene3D" id="3.40.47.10">
    <property type="match status" value="3"/>
</dbReference>
<dbReference type="Pfam" id="PF02801">
    <property type="entry name" value="Ketoacyl-synt_C"/>
    <property type="match status" value="2"/>
</dbReference>
<dbReference type="InterPro" id="IPR049900">
    <property type="entry name" value="PKS_mFAS_DH"/>
</dbReference>
<dbReference type="InterPro" id="IPR014030">
    <property type="entry name" value="Ketoacyl_synth_N"/>
</dbReference>
<feature type="region of interest" description="Disordered" evidence="5">
    <location>
        <begin position="1839"/>
        <end position="1870"/>
    </location>
</feature>
<dbReference type="InterPro" id="IPR016036">
    <property type="entry name" value="Malonyl_transacylase_ACP-bd"/>
</dbReference>
<evidence type="ECO:0000256" key="1">
    <source>
        <dbReference type="ARBA" id="ARBA00022450"/>
    </source>
</evidence>
<organism evidence="9 10">
    <name type="scientific">Sphaerisporangium dianthi</name>
    <dbReference type="NCBI Taxonomy" id="1436120"/>
    <lineage>
        <taxon>Bacteria</taxon>
        <taxon>Bacillati</taxon>
        <taxon>Actinomycetota</taxon>
        <taxon>Actinomycetes</taxon>
        <taxon>Streptosporangiales</taxon>
        <taxon>Streptosporangiaceae</taxon>
        <taxon>Sphaerisporangium</taxon>
    </lineage>
</organism>
<dbReference type="Gene3D" id="1.10.1200.10">
    <property type="entry name" value="ACP-like"/>
    <property type="match status" value="2"/>
</dbReference>
<dbReference type="PROSITE" id="PS52019">
    <property type="entry name" value="PKS_MFAS_DH"/>
    <property type="match status" value="1"/>
</dbReference>
<name>A0ABV9CLI2_9ACTN</name>
<protein>
    <submittedName>
        <fullName evidence="9">SDR family NAD(P)-dependent oxidoreductase</fullName>
    </submittedName>
</protein>
<sequence length="2865" mass="299809">MNAMPLEPVAVVGVGAILPDAPDAGAFWDNVKGGRYSISGTPADRWDPDLYYDPDPRAPDKTYSRIGGWVREYPWDPMGWRLAVPPTVAAQLDIGQKWAVGAGREALLDAGWPGWSTDPERVAVIIGNAIGGEKHYQTNLRIEFPELERELRAAPSFGVLPPAVRAAVLAEVEDSYKAKLPPVTEDTMPGELANIIAGRVANLFNFRGPNFTTDAACASGLAALTSAVRGLQVGDFDVALSGGVDRNMGVSAFVKFCKIGALSATGTRPFDAGADGFVMGEGAALFVLKRLSDAERDGDRVYAVLLGLAGASDGKGKGITAPNPIGQRLAIERAWAAAGLDPACATYVEAHGTSTRVGDATELGALSEVFQKAGPGAIALGSVKSNFGHLKAAAGAAGLLKTVLSLRDGLLVPSLHFHEPNPNVDWSAVPFRVNTELRDWRRPSGGVRSAGVSAFGFGGTNFHVVLEEYVPGRHRAEDAPRSFAGAALPPRTAEAAAAPRPAAEAVPPYGAAAAVSPGTSATTTAPAALATAAGPLQAAKAPLRGVAVVGGADEAEVIARLERLEAAPAPTAPDPALAGAALRVAIDYTDRADLANKAARAVAALRKDDRAMWRMLRAKGVFAGRGPAPKVAFLYTGQGSQYVDMLRGLRESEPIVAATFDEADRIMTPLLGRPLTSYIFSTSGDTEALERLLLQTEITQPAVLTVDAALTRLLAAYGVRPDLVMGHSLGEYGALVAAGSLTFEAALEAVSARGHEMASLSLPDNGAMAAVLGPLEEIGRVVAAADGYVVIANINSTGQAVVGGATPAVRKIVETFRAAGMTAMPIPVSHAFHTSIVAPASEPLKTALRRLDVRPPSLPIVANVTGEFYPADAGVETMLDILGRQVASPVQFVTGLRTLYDAGARVFVEVGPKKALHGFAEDVLGTAHDDVLTLFTNHPKTGEVASFNQALCGLYAAGLAYPAPGTASTPAHVRADTPAHIQASTPAHVRASAPAHVQESTPAHVHESAPAHVQGSAAAHVQARGPVPAAPLPHRPARSATMTSDTYAKLGRLFTETLEQGLAMCGVTPDGVPAAEPVVVTGAALGLPGTPRVFDDENLSRILDGQQFIDTIPHRLRRAMVDRHITRLVKRESGDPTFEAIDSEADVVKLAGRNAPLDVVAEFGVDAARDAALDVATRLAIGAGFDALRDAGVPLVMHYKTTTLGTRLPDRWGLPDALRDDTGVIFASAFPGYDAFAGDLERYYTDRARREQLLALEAVRSRMRADEPATAEVDRRIGELRDRLRAEPYAFDRRFLFRCLSMGHSQFAEIIGARGPNTQVNAACASTTQAVGLAEDWIRAGRCRRVIVVSADDATSDTLLPWIGSGFLASGAAATDDLVEDAATPFDRRRHGMIVGAGAAAIVVESAAAARERGLRPICEVLGTVTANSAFHGTRLDVEHIEQVMERVVRQAESHGIDRYEIAPETVFVSHETYTPARGGSAAAEISALRHAFGTAADSIVVTNTKGFTGHAMGAGIEDVVAIKALETGIVPPVPNFKEPDPELGPLNLSAGGTYPVRYALRLAAGFGSQIAMTLMRWTPMPDGRRRRPGELGYAYRIDDHAAWQRWIAALGGRPDAPLEVVQRRLRLDDGGAPAPAAALASSAAAPAATYAAPPAMAPAAAPPVGPPAPASAVALAAPAATLPAAAAIPRTSYLAGPERRTTIPATPAPPDRAPAATSPAARAFAASSPAPPLTTFPQAGVPAAPEPPAHAEAAPPADEVAGSVVEIVSEMTGYPPELLEPDLDLEADLGVDTVKQAEIFAAVRERYALQRDPDMRLRDFPTLDHVIGWIRDRLTPALDGPGETAEIPSDAPAPVGGDASGDGTPEPADEVAGSVVEIVSEMTGYPPELLEPDLDLEADLGVDTVKQAEIFAAVRERYALQRDPDMRLRDFPTLDHVIGWIRDRLTPAAPAVEEPAPAPRTAAPAEEKPAPAPRTAAPAEEEPAPAPQIIAPGDAVAEGEKAPDAGQAAGRYPRRVPVPVLRPAIAVCAPTGVTLAAGARVVVARDTGGVGKALTGRLEKLGCDVLTLDPAAPADELTGHLDAWLADGGVHGVYWLPALDDEGATAAMDLAGWREATRRRVKNLYAVVRRLCARSPFLVTGTRLGGYHGYDEAGATAPLGGAVTGFAKAYRRETPDALVKAVDFATGRKTGAIADMLIEETLRDPGCVEVGRADGLRWTVGLEERAWHDDGGDRPGLALGPDSVFVVTGAAGGIVSAITADLAAAAPGVFHLLDLTAEPDPGDPELRKYATDHEGLKADIALRLKQEGKRPTPVLIEHELAHYERLDAALAAVRAVERAGGTARYHQVDLTDPGAVERIVDQVRATSGHVDVLVHAAGVEVSRSLADKRPGEFDLVFDVKSDGWFNLMRAIGDMPVAATVAFGSVAGRFGNAGQTDYSAANDLLCKAASGMRRTRPGTRAIVLDWTAWAGIGMATRGSIPKIMEMAGIETLAPEVGVPWVRGELTRSADRGEVLVAGALGLLGDEAHPTGGLDLDAFQAAGAAEAGPMAGTAEAYGVYSGLTTRVTLDPKRQPFLDHHRIDGVAVLPGVMGIEAFAEAARLAAPGLRVTAVEDVDFLAPVKFYRDEPRTLTVRATVHRVGGDLLARCVLSAERPVPGSAVPRRTVHFTGAVRLSRAAPAPDQEPPVEEPGTTMPASEVYRVFFHGPAYQVVASAWSHKDGAAATMAAGLPPDRDPATSPMVTDPRLIELCFQTAALSQAARTGRMALPLHVDRVTVYRDEAAGAGPGVRRASAGDDRGDGRDAGQDAGRDAGPVRAVVTADGDRFACAVLDAEGRVLTRVDGYRGTPVPGELPAEQRAMLTPVA</sequence>
<dbReference type="InterPro" id="IPR014031">
    <property type="entry name" value="Ketoacyl_synth_C"/>
</dbReference>